<proteinExistence type="predicted"/>
<dbReference type="Proteomes" id="UP000765509">
    <property type="component" value="Unassembled WGS sequence"/>
</dbReference>
<keyword evidence="2" id="KW-1185">Reference proteome</keyword>
<sequence>MEASWEEVGITTQKICVKEMAWRNLMKEMNCWKPKKNLNILVEIETRIKENQAAIQAIKKYWHMEESSQFQAPPDIEEEVNYSPQQSRSYRPYKPKEPSFKAHQSSLVVFSRGKGAQGRNKTSFNQTKREADALMKKMMDLVQEVHKRKKLLYLKIVLIAQNKLNLS</sequence>
<name>A0A9Q3PN28_9BASI</name>
<reference evidence="1" key="1">
    <citation type="submission" date="2021-03" db="EMBL/GenBank/DDBJ databases">
        <title>Draft genome sequence of rust myrtle Austropuccinia psidii MF-1, a brazilian biotype.</title>
        <authorList>
            <person name="Quecine M.C."/>
            <person name="Pachon D.M.R."/>
            <person name="Bonatelli M.L."/>
            <person name="Correr F.H."/>
            <person name="Franceschini L.M."/>
            <person name="Leite T.F."/>
            <person name="Margarido G.R.A."/>
            <person name="Almeida C.A."/>
            <person name="Ferrarezi J.A."/>
            <person name="Labate C.A."/>
        </authorList>
    </citation>
    <scope>NUCLEOTIDE SEQUENCE</scope>
    <source>
        <strain evidence="1">MF-1</strain>
    </source>
</reference>
<evidence type="ECO:0000313" key="2">
    <source>
        <dbReference type="Proteomes" id="UP000765509"/>
    </source>
</evidence>
<organism evidence="1 2">
    <name type="scientific">Austropuccinia psidii MF-1</name>
    <dbReference type="NCBI Taxonomy" id="1389203"/>
    <lineage>
        <taxon>Eukaryota</taxon>
        <taxon>Fungi</taxon>
        <taxon>Dikarya</taxon>
        <taxon>Basidiomycota</taxon>
        <taxon>Pucciniomycotina</taxon>
        <taxon>Pucciniomycetes</taxon>
        <taxon>Pucciniales</taxon>
        <taxon>Sphaerophragmiaceae</taxon>
        <taxon>Austropuccinia</taxon>
    </lineage>
</organism>
<dbReference type="AlphaFoldDB" id="A0A9Q3PN28"/>
<accession>A0A9Q3PN28</accession>
<gene>
    <name evidence="1" type="ORF">O181_106241</name>
</gene>
<comment type="caution">
    <text evidence="1">The sequence shown here is derived from an EMBL/GenBank/DDBJ whole genome shotgun (WGS) entry which is preliminary data.</text>
</comment>
<dbReference type="EMBL" id="AVOT02079259">
    <property type="protein sequence ID" value="MBW0566526.1"/>
    <property type="molecule type" value="Genomic_DNA"/>
</dbReference>
<protein>
    <submittedName>
        <fullName evidence="1">Uncharacterized protein</fullName>
    </submittedName>
</protein>
<evidence type="ECO:0000313" key="1">
    <source>
        <dbReference type="EMBL" id="MBW0566526.1"/>
    </source>
</evidence>